<protein>
    <recommendedName>
        <fullName evidence="3">DUF4012 domain-containing protein</fullName>
    </recommendedName>
</protein>
<organism evidence="1 2">
    <name type="scientific">Candidatus Yanofskybacteria bacterium RIFCSPHIGHO2_12_FULL_45_19b</name>
    <dbReference type="NCBI Taxonomy" id="1802689"/>
    <lineage>
        <taxon>Bacteria</taxon>
        <taxon>Candidatus Yanofskyibacteriota</taxon>
    </lineage>
</organism>
<accession>A0A1F8G4T8</accession>
<proteinExistence type="predicted"/>
<reference evidence="1 2" key="1">
    <citation type="journal article" date="2016" name="Nat. Commun.">
        <title>Thousands of microbial genomes shed light on interconnected biogeochemical processes in an aquifer system.</title>
        <authorList>
            <person name="Anantharaman K."/>
            <person name="Brown C.T."/>
            <person name="Hug L.A."/>
            <person name="Sharon I."/>
            <person name="Castelle C.J."/>
            <person name="Probst A.J."/>
            <person name="Thomas B.C."/>
            <person name="Singh A."/>
            <person name="Wilkins M.J."/>
            <person name="Karaoz U."/>
            <person name="Brodie E.L."/>
            <person name="Williams K.H."/>
            <person name="Hubbard S.S."/>
            <person name="Banfield J.F."/>
        </authorList>
    </citation>
    <scope>NUCLEOTIDE SEQUENCE [LARGE SCALE GENOMIC DNA]</scope>
</reference>
<dbReference type="InterPro" id="IPR025101">
    <property type="entry name" value="DUF4012"/>
</dbReference>
<comment type="caution">
    <text evidence="1">The sequence shown here is derived from an EMBL/GenBank/DDBJ whole genome shotgun (WGS) entry which is preliminary data.</text>
</comment>
<evidence type="ECO:0000313" key="2">
    <source>
        <dbReference type="Proteomes" id="UP000177478"/>
    </source>
</evidence>
<evidence type="ECO:0000313" key="1">
    <source>
        <dbReference type="EMBL" id="OGN19798.1"/>
    </source>
</evidence>
<dbReference type="STRING" id="1802689.A3F25_00055"/>
<gene>
    <name evidence="1" type="ORF">A3F25_00055</name>
</gene>
<name>A0A1F8G4T8_9BACT</name>
<dbReference type="EMBL" id="MGKD01000012">
    <property type="protein sequence ID" value="OGN19798.1"/>
    <property type="molecule type" value="Genomic_DNA"/>
</dbReference>
<sequence length="853" mass="94067">MFDIRPVTQTGAVDFAKLASVTPLLNLRPAKAKTISAPLSIKHERIDESNVMLVKAETAKVEPVSTVSVSANLAVVDFQQELQEELAREQDYDLVLASVGGKLHLPLRGVTRRRTDIPLTLEKVKLAKANDIANQLYLRPQSVVSSRSVATPVSFSRPVPVRMATARFAYAPAAREVESLLAQTNRGAPPVEAVPAVAPNAVTTPKVFSKRKFWTGVVVALLVVGGLGWQLHPEKIQQQVMANGNQGVGNLEEAKAAIQRFDFAGASNNFALAYDDFSQAAGNLNLLGNSLTGFLADLPGLGKLKSANNLLKIGQNISQAGAEISAALDSFYKTNFTAFLGFTGNHRPQPITNLVATFNQALISAQAKILDSEKLLADVDVSALPSDKQEKLIQLKNQLPLLKQFVGDAVDYSGFLLQALGESGPKKYLLLFQNNSELRPTGGFPGSYALIGFDRGILRELKVDDIYNIDGQSSKNIIPPRELQHITPTWGMRDVAWWADFPTSAKKVMQFYTEINSGASVDGVITLTPDIVAQMLTVTGPIELPEYKLTITADNFIDQIQSEVEYGDNRVQPKQVLMDLAPKLVAKLGQQDKDKWFQIFQMILHSIEQKKVLAYFKDPNLEAVVIKNNLGGEVKTTDSDYLQVVHTNVKGSKTDAVIDNTYSLEVALGEGNSWDHTLQITRTHNGDQYKYGFYNRPNYDFVRVLVPAGTVLTSIEGNNKLAYAPLIDYSIGEFSRDKELVKYESESKLLDNGVRVFSENGKTVFGFWLQLAPGKSQTITLHYQIPTRLTKTDQFVLMWQKQSGMRDVKVNFTLTPPSGRQLLYQYPDLQPEGDKIAGQAVLEHDVVFGVKWQ</sequence>
<evidence type="ECO:0008006" key="3">
    <source>
        <dbReference type="Google" id="ProtNLM"/>
    </source>
</evidence>
<dbReference type="AlphaFoldDB" id="A0A1F8G4T8"/>
<dbReference type="Proteomes" id="UP000177478">
    <property type="component" value="Unassembled WGS sequence"/>
</dbReference>
<dbReference type="Pfam" id="PF13196">
    <property type="entry name" value="DUF4012"/>
    <property type="match status" value="1"/>
</dbReference>